<keyword evidence="2" id="KW-1185">Reference proteome</keyword>
<evidence type="ECO:0000313" key="2">
    <source>
        <dbReference type="Proteomes" id="UP000790377"/>
    </source>
</evidence>
<sequence length="92" mass="10388">ITAAYAFTDYRARGQTIEHSVIDIASPPSGGLTPFNVYVSLSRGHGRDNIQLLKDFDETLLTIHPSEHLRLEGLDQETERWWCVKQQGMCNA</sequence>
<protein>
    <submittedName>
        <fullName evidence="1">Uncharacterized protein</fullName>
    </submittedName>
</protein>
<organism evidence="1 2">
    <name type="scientific">Hygrophoropsis aurantiaca</name>
    <dbReference type="NCBI Taxonomy" id="72124"/>
    <lineage>
        <taxon>Eukaryota</taxon>
        <taxon>Fungi</taxon>
        <taxon>Dikarya</taxon>
        <taxon>Basidiomycota</taxon>
        <taxon>Agaricomycotina</taxon>
        <taxon>Agaricomycetes</taxon>
        <taxon>Agaricomycetidae</taxon>
        <taxon>Boletales</taxon>
        <taxon>Coniophorineae</taxon>
        <taxon>Hygrophoropsidaceae</taxon>
        <taxon>Hygrophoropsis</taxon>
    </lineage>
</organism>
<evidence type="ECO:0000313" key="1">
    <source>
        <dbReference type="EMBL" id="KAH7906648.1"/>
    </source>
</evidence>
<gene>
    <name evidence="1" type="ORF">BJ138DRAFT_1015878</name>
</gene>
<accession>A0ACB8A0W8</accession>
<name>A0ACB8A0W8_9AGAM</name>
<dbReference type="Proteomes" id="UP000790377">
    <property type="component" value="Unassembled WGS sequence"/>
</dbReference>
<feature type="non-terminal residue" evidence="1">
    <location>
        <position position="1"/>
    </location>
</feature>
<reference evidence="1" key="1">
    <citation type="journal article" date="2021" name="New Phytol.">
        <title>Evolutionary innovations through gain and loss of genes in the ectomycorrhizal Boletales.</title>
        <authorList>
            <person name="Wu G."/>
            <person name="Miyauchi S."/>
            <person name="Morin E."/>
            <person name="Kuo A."/>
            <person name="Drula E."/>
            <person name="Varga T."/>
            <person name="Kohler A."/>
            <person name="Feng B."/>
            <person name="Cao Y."/>
            <person name="Lipzen A."/>
            <person name="Daum C."/>
            <person name="Hundley H."/>
            <person name="Pangilinan J."/>
            <person name="Johnson J."/>
            <person name="Barry K."/>
            <person name="LaButti K."/>
            <person name="Ng V."/>
            <person name="Ahrendt S."/>
            <person name="Min B."/>
            <person name="Choi I.G."/>
            <person name="Park H."/>
            <person name="Plett J.M."/>
            <person name="Magnuson J."/>
            <person name="Spatafora J.W."/>
            <person name="Nagy L.G."/>
            <person name="Henrissat B."/>
            <person name="Grigoriev I.V."/>
            <person name="Yang Z.L."/>
            <person name="Xu J."/>
            <person name="Martin F.M."/>
        </authorList>
    </citation>
    <scope>NUCLEOTIDE SEQUENCE</scope>
    <source>
        <strain evidence="1">ATCC 28755</strain>
    </source>
</reference>
<comment type="caution">
    <text evidence="1">The sequence shown here is derived from an EMBL/GenBank/DDBJ whole genome shotgun (WGS) entry which is preliminary data.</text>
</comment>
<dbReference type="EMBL" id="MU267992">
    <property type="protein sequence ID" value="KAH7906648.1"/>
    <property type="molecule type" value="Genomic_DNA"/>
</dbReference>
<proteinExistence type="predicted"/>